<feature type="compositionally biased region" description="Polar residues" evidence="11">
    <location>
        <begin position="786"/>
        <end position="795"/>
    </location>
</feature>
<dbReference type="GO" id="GO:0000978">
    <property type="term" value="F:RNA polymerase II cis-regulatory region sequence-specific DNA binding"/>
    <property type="evidence" value="ECO:0000318"/>
    <property type="project" value="GO_Central"/>
</dbReference>
<evidence type="ECO:0000313" key="12">
    <source>
        <dbReference type="EnsemblMetazoa" id="PPA31083.1"/>
    </source>
</evidence>
<dbReference type="Pfam" id="PF02376">
    <property type="entry name" value="CUT"/>
    <property type="match status" value="1"/>
</dbReference>
<dbReference type="GO" id="GO:0005634">
    <property type="term" value="C:nucleus"/>
    <property type="evidence" value="ECO:0000318"/>
    <property type="project" value="GO_Central"/>
</dbReference>
<feature type="compositionally biased region" description="Polar residues" evidence="11">
    <location>
        <begin position="14"/>
        <end position="26"/>
    </location>
</feature>
<proteinExistence type="inferred from homology"/>
<dbReference type="Pfam" id="PF00046">
    <property type="entry name" value="Homeodomain"/>
    <property type="match status" value="1"/>
</dbReference>
<evidence type="ECO:0000256" key="6">
    <source>
        <dbReference type="ARBA" id="ARBA00023163"/>
    </source>
</evidence>
<evidence type="ECO:0000256" key="3">
    <source>
        <dbReference type="ARBA" id="ARBA00023015"/>
    </source>
</evidence>
<dbReference type="FunFam" id="1.10.10.60:FF:000054">
    <property type="entry name" value="One cut domain family member"/>
    <property type="match status" value="1"/>
</dbReference>
<feature type="region of interest" description="Disordered" evidence="11">
    <location>
        <begin position="1"/>
        <end position="145"/>
    </location>
</feature>
<reference evidence="12" key="2">
    <citation type="submission" date="2022-06" db="UniProtKB">
        <authorList>
            <consortium name="EnsemblMetazoa"/>
        </authorList>
    </citation>
    <scope>IDENTIFICATION</scope>
    <source>
        <strain evidence="12">PS312</strain>
    </source>
</reference>
<evidence type="ECO:0000256" key="4">
    <source>
        <dbReference type="ARBA" id="ARBA00023125"/>
    </source>
</evidence>
<comment type="similarity">
    <text evidence="2 10">Belongs to the CUT homeobox family.</text>
</comment>
<dbReference type="Gene3D" id="1.10.260.40">
    <property type="entry name" value="lambda repressor-like DNA-binding domains"/>
    <property type="match status" value="1"/>
</dbReference>
<evidence type="ECO:0000256" key="1">
    <source>
        <dbReference type="ARBA" id="ARBA00004123"/>
    </source>
</evidence>
<evidence type="ECO:0000256" key="11">
    <source>
        <dbReference type="SAM" id="MobiDB-lite"/>
    </source>
</evidence>
<keyword evidence="3 10" id="KW-0805">Transcription regulation</keyword>
<dbReference type="Gene3D" id="1.10.10.60">
    <property type="entry name" value="Homeodomain-like"/>
    <property type="match status" value="1"/>
</dbReference>
<name>A0A2A6CTI3_PRIPA</name>
<dbReference type="PROSITE" id="PS50071">
    <property type="entry name" value="HOMEOBOX_2"/>
    <property type="match status" value="1"/>
</dbReference>
<dbReference type="GO" id="GO:0000981">
    <property type="term" value="F:DNA-binding transcription factor activity, RNA polymerase II-specific"/>
    <property type="evidence" value="ECO:0000318"/>
    <property type="project" value="GO_Central"/>
</dbReference>
<feature type="region of interest" description="Disordered" evidence="11">
    <location>
        <begin position="403"/>
        <end position="438"/>
    </location>
</feature>
<organism evidence="12 13">
    <name type="scientific">Pristionchus pacificus</name>
    <name type="common">Parasitic nematode worm</name>
    <dbReference type="NCBI Taxonomy" id="54126"/>
    <lineage>
        <taxon>Eukaryota</taxon>
        <taxon>Metazoa</taxon>
        <taxon>Ecdysozoa</taxon>
        <taxon>Nematoda</taxon>
        <taxon>Chromadorea</taxon>
        <taxon>Rhabditida</taxon>
        <taxon>Rhabditina</taxon>
        <taxon>Diplogasteromorpha</taxon>
        <taxon>Diplogasteroidea</taxon>
        <taxon>Neodiplogasteridae</taxon>
        <taxon>Pristionchus</taxon>
    </lineage>
</organism>
<dbReference type="InterPro" id="IPR010982">
    <property type="entry name" value="Lambda_DNA-bd_dom_sf"/>
</dbReference>
<evidence type="ECO:0000256" key="2">
    <source>
        <dbReference type="ARBA" id="ARBA00008190"/>
    </source>
</evidence>
<keyword evidence="13" id="KW-1185">Reference proteome</keyword>
<reference evidence="13" key="1">
    <citation type="journal article" date="2008" name="Nat. Genet.">
        <title>The Pristionchus pacificus genome provides a unique perspective on nematode lifestyle and parasitism.</title>
        <authorList>
            <person name="Dieterich C."/>
            <person name="Clifton S.W."/>
            <person name="Schuster L.N."/>
            <person name="Chinwalla A."/>
            <person name="Delehaunty K."/>
            <person name="Dinkelacker I."/>
            <person name="Fulton L."/>
            <person name="Fulton R."/>
            <person name="Godfrey J."/>
            <person name="Minx P."/>
            <person name="Mitreva M."/>
            <person name="Roeseler W."/>
            <person name="Tian H."/>
            <person name="Witte H."/>
            <person name="Yang S.P."/>
            <person name="Wilson R.K."/>
            <person name="Sommer R.J."/>
        </authorList>
    </citation>
    <scope>NUCLEOTIDE SEQUENCE [LARGE SCALE GENOMIC DNA]</scope>
    <source>
        <strain evidence="13">PS312</strain>
    </source>
</reference>
<accession>A0A2A6CTI3</accession>
<dbReference type="CDD" id="cd00086">
    <property type="entry name" value="homeodomain"/>
    <property type="match status" value="1"/>
</dbReference>
<dbReference type="AlphaFoldDB" id="A0A2A6CTI3"/>
<gene>
    <name evidence="12" type="primary">WBGene00203948</name>
</gene>
<dbReference type="PANTHER" id="PTHR14057:SF47">
    <property type="entry name" value="HOMEOBOX PROTEIN ONECUT"/>
    <property type="match status" value="1"/>
</dbReference>
<dbReference type="EnsemblMetazoa" id="PPA31083.1">
    <property type="protein sequence ID" value="PPA31083.1"/>
    <property type="gene ID" value="WBGene00203948"/>
</dbReference>
<dbReference type="Proteomes" id="UP000005239">
    <property type="component" value="Unassembled WGS sequence"/>
</dbReference>
<feature type="region of interest" description="Disordered" evidence="11">
    <location>
        <begin position="695"/>
        <end position="718"/>
    </location>
</feature>
<comment type="subcellular location">
    <subcellularLocation>
        <location evidence="1 8 9">Nucleus</location>
    </subcellularLocation>
</comment>
<protein>
    <recommendedName>
        <fullName evidence="10">One cut domain family member</fullName>
    </recommendedName>
</protein>
<keyword evidence="5 8" id="KW-0371">Homeobox</keyword>
<dbReference type="PANTHER" id="PTHR14057">
    <property type="entry name" value="TRANSCRIPTION FACTOR ONECUT"/>
    <property type="match status" value="1"/>
</dbReference>
<dbReference type="InterPro" id="IPR001356">
    <property type="entry name" value="HD"/>
</dbReference>
<feature type="compositionally biased region" description="Low complexity" evidence="11">
    <location>
        <begin position="631"/>
        <end position="643"/>
    </location>
</feature>
<dbReference type="SUPFAM" id="SSF47413">
    <property type="entry name" value="lambda repressor-like DNA-binding domains"/>
    <property type="match status" value="1"/>
</dbReference>
<evidence type="ECO:0000256" key="7">
    <source>
        <dbReference type="ARBA" id="ARBA00023242"/>
    </source>
</evidence>
<feature type="compositionally biased region" description="Low complexity" evidence="11">
    <location>
        <begin position="582"/>
        <end position="592"/>
    </location>
</feature>
<evidence type="ECO:0000256" key="10">
    <source>
        <dbReference type="RuleBase" id="RU361129"/>
    </source>
</evidence>
<evidence type="ECO:0000256" key="9">
    <source>
        <dbReference type="RuleBase" id="RU000682"/>
    </source>
</evidence>
<keyword evidence="4 8" id="KW-0238">DNA-binding</keyword>
<sequence length="922" mass="98156">MEKSRRPADFLTIDPSSTFMTATSSRNFEELPENFLESANSPLGQGNGNDGSAGSPQLASLAPMTMASSDQSTSYQYHKDEGLGNGPAGLLSPLHLDRRPSATYSQRNSGIYIKQEEDTLDNSPPQHMLMSSMHGQQDLDRNDATPPAVSNVELASTMITTILGDQASPVPSSSALPPAPPASSMAAAAAAAAAANAALSQAVRRPSIAGSLNGLQQDMSKADELAMMNGTGRLNGDDLDGYRYQAATSSRAPVPPPKRVYSINDANDPLNAEIDEDIYIDTKDLCKRIAYELKQHSIPQAIFAERILCRSQGTLSDLLRNPKPWNKLKSGRETFRRMFNWVRQPLAMRLGILDMYNKEVNALEKAASVPTGIPMPPTNGGVANAAGNAAAAAATAAAAAVAGNSGLSPPTPAQNVRHHRRSSLGEDGQPSNKRPRLVFTDIQKRTLQAIFKETQRPSREMQQTIAEHLRLDLSTVANFFMNARRRSRLTAEDEPAPYQQVSPDDLDALFADLQQQHDEEQELLQLQQLRATAAAAAPPLAQPPPPPQPIAQAPIVNRRPVFYEPRPRPPPHQQQQSSFHNATSDTTASASSGDERPPTAPPPQPHPTIGALLSPFGVSAAPTRPSLPPGSRRAQSLPQAAAPSQPPVLTKAAALRAAAHADGAPAHVPRKVFVPGANGALQQARRLVLHPVNAAAASAAPPPQPPLLHQEEPPQPLQLPLLQPFDNPCLLSWTPEALIASMPQFAGIPHSTLAAAMEAVSRQQADLAAGLEQTEAAAAIEQLQLPPSTASSDMRNITPPPDDEQHSPDMDMGRMSGRLPASSSSHIDHAVDSVCQDALAYAKREDDHLIDDDYKDIKEEELDMHPDEMAAMLNGGGGGGRGMHESMEDLDEDVLSAGASSTLRSVLATAAASARGGDAAAR</sequence>
<dbReference type="GO" id="GO:0006357">
    <property type="term" value="P:regulation of transcription by RNA polymerase II"/>
    <property type="evidence" value="ECO:0000318"/>
    <property type="project" value="GO_Central"/>
</dbReference>
<dbReference type="FunFam" id="1.10.260.40:FF:000005">
    <property type="entry name" value="One cut domain family member"/>
    <property type="match status" value="1"/>
</dbReference>
<dbReference type="SUPFAM" id="SSF46689">
    <property type="entry name" value="Homeodomain-like"/>
    <property type="match status" value="1"/>
</dbReference>
<keyword evidence="7 8" id="KW-0539">Nucleus</keyword>
<feature type="compositionally biased region" description="Polar residues" evidence="11">
    <location>
        <begin position="66"/>
        <end position="76"/>
    </location>
</feature>
<dbReference type="SMART" id="SM01109">
    <property type="entry name" value="CUT"/>
    <property type="match status" value="1"/>
</dbReference>
<dbReference type="InterPro" id="IPR009057">
    <property type="entry name" value="Homeodomain-like_sf"/>
</dbReference>
<dbReference type="InterPro" id="IPR003350">
    <property type="entry name" value="CUT_dom"/>
</dbReference>
<accession>A0A8R1YIT9</accession>
<evidence type="ECO:0000256" key="5">
    <source>
        <dbReference type="ARBA" id="ARBA00023155"/>
    </source>
</evidence>
<dbReference type="SMART" id="SM00389">
    <property type="entry name" value="HOX"/>
    <property type="match status" value="1"/>
</dbReference>
<dbReference type="PROSITE" id="PS51042">
    <property type="entry name" value="CUT"/>
    <property type="match status" value="1"/>
</dbReference>
<evidence type="ECO:0000256" key="8">
    <source>
        <dbReference type="PROSITE-ProRule" id="PRU00108"/>
    </source>
</evidence>
<evidence type="ECO:0000313" key="13">
    <source>
        <dbReference type="Proteomes" id="UP000005239"/>
    </source>
</evidence>
<dbReference type="InterPro" id="IPR051649">
    <property type="entry name" value="CUT_Homeobox"/>
</dbReference>
<feature type="region of interest" description="Disordered" evidence="11">
    <location>
        <begin position="561"/>
        <end position="645"/>
    </location>
</feature>
<feature type="DNA-binding region" description="Homeobox" evidence="8">
    <location>
        <begin position="432"/>
        <end position="491"/>
    </location>
</feature>
<feature type="region of interest" description="Disordered" evidence="11">
    <location>
        <begin position="786"/>
        <end position="809"/>
    </location>
</feature>
<keyword evidence="6 10" id="KW-0804">Transcription</keyword>